<evidence type="ECO:0000256" key="7">
    <source>
        <dbReference type="SAM" id="Phobius"/>
    </source>
</evidence>
<dbReference type="InterPro" id="IPR003439">
    <property type="entry name" value="ABC_transporter-like_ATP-bd"/>
</dbReference>
<dbReference type="InterPro" id="IPR036640">
    <property type="entry name" value="ABC1_TM_sf"/>
</dbReference>
<dbReference type="Gene3D" id="3.40.50.300">
    <property type="entry name" value="P-loop containing nucleotide triphosphate hydrolases"/>
    <property type="match status" value="1"/>
</dbReference>
<dbReference type="PROSITE" id="PS00211">
    <property type="entry name" value="ABC_TRANSPORTER_1"/>
    <property type="match status" value="1"/>
</dbReference>
<evidence type="ECO:0000259" key="9">
    <source>
        <dbReference type="PROSITE" id="PS50929"/>
    </source>
</evidence>
<dbReference type="InterPro" id="IPR027417">
    <property type="entry name" value="P-loop_NTPase"/>
</dbReference>
<feature type="transmembrane region" description="Helical" evidence="7">
    <location>
        <begin position="70"/>
        <end position="96"/>
    </location>
</feature>
<keyword evidence="11" id="KW-1185">Reference proteome</keyword>
<keyword evidence="3" id="KW-0547">Nucleotide-binding</keyword>
<proteinExistence type="predicted"/>
<gene>
    <name evidence="10" type="ORF">RWE15_15335</name>
</gene>
<dbReference type="EMBL" id="JAWDIP010000003">
    <property type="protein sequence ID" value="MDY0395549.1"/>
    <property type="molecule type" value="Genomic_DNA"/>
</dbReference>
<accession>A0ABU5C898</accession>
<feature type="transmembrane region" description="Helical" evidence="7">
    <location>
        <begin position="149"/>
        <end position="166"/>
    </location>
</feature>
<keyword evidence="4 10" id="KW-0067">ATP-binding</keyword>
<evidence type="ECO:0000313" key="10">
    <source>
        <dbReference type="EMBL" id="MDY0395549.1"/>
    </source>
</evidence>
<dbReference type="GO" id="GO:0005524">
    <property type="term" value="F:ATP binding"/>
    <property type="evidence" value="ECO:0007669"/>
    <property type="project" value="UniProtKB-KW"/>
</dbReference>
<dbReference type="RefSeq" id="WP_390357744.1">
    <property type="nucleotide sequence ID" value="NZ_JBHUIZ010000016.1"/>
</dbReference>
<dbReference type="InterPro" id="IPR011527">
    <property type="entry name" value="ABC1_TM_dom"/>
</dbReference>
<reference evidence="10 11" key="1">
    <citation type="submission" date="2023-10" db="EMBL/GenBank/DDBJ databases">
        <title>Virgibacillus halophilus 5B73C genome.</title>
        <authorList>
            <person name="Miliotis G."/>
            <person name="Sengupta P."/>
            <person name="Hameed A."/>
            <person name="Chuvochina M."/>
            <person name="Mcdonagh F."/>
            <person name="Simpson A.C."/>
            <person name="Singh N.K."/>
            <person name="Rekha P.D."/>
            <person name="Raman K."/>
            <person name="Hugenholtz P."/>
            <person name="Venkateswaran K."/>
        </authorList>
    </citation>
    <scope>NUCLEOTIDE SEQUENCE [LARGE SCALE GENOMIC DNA]</scope>
    <source>
        <strain evidence="10 11">5B73C</strain>
    </source>
</reference>
<dbReference type="Gene3D" id="1.20.1560.10">
    <property type="entry name" value="ABC transporter type 1, transmembrane domain"/>
    <property type="match status" value="1"/>
</dbReference>
<evidence type="ECO:0000313" key="11">
    <source>
        <dbReference type="Proteomes" id="UP001281447"/>
    </source>
</evidence>
<dbReference type="SMART" id="SM00382">
    <property type="entry name" value="AAA"/>
    <property type="match status" value="1"/>
</dbReference>
<keyword evidence="6 7" id="KW-0472">Membrane</keyword>
<name>A0ABU5C898_9BACI</name>
<evidence type="ECO:0000256" key="1">
    <source>
        <dbReference type="ARBA" id="ARBA00004651"/>
    </source>
</evidence>
<dbReference type="PROSITE" id="PS50893">
    <property type="entry name" value="ABC_TRANSPORTER_2"/>
    <property type="match status" value="1"/>
</dbReference>
<feature type="domain" description="ABC transporter" evidence="8">
    <location>
        <begin position="345"/>
        <end position="583"/>
    </location>
</feature>
<dbReference type="InterPro" id="IPR039421">
    <property type="entry name" value="Type_1_exporter"/>
</dbReference>
<dbReference type="PANTHER" id="PTHR43394:SF1">
    <property type="entry name" value="ATP-BINDING CASSETTE SUB-FAMILY B MEMBER 10, MITOCHONDRIAL"/>
    <property type="match status" value="1"/>
</dbReference>
<dbReference type="SUPFAM" id="SSF90123">
    <property type="entry name" value="ABC transporter transmembrane region"/>
    <property type="match status" value="1"/>
</dbReference>
<evidence type="ECO:0000256" key="3">
    <source>
        <dbReference type="ARBA" id="ARBA00022741"/>
    </source>
</evidence>
<feature type="transmembrane region" description="Helical" evidence="7">
    <location>
        <begin position="172"/>
        <end position="189"/>
    </location>
</feature>
<organism evidence="10 11">
    <name type="scientific">Tigheibacillus halophilus</name>
    <dbReference type="NCBI Taxonomy" id="361280"/>
    <lineage>
        <taxon>Bacteria</taxon>
        <taxon>Bacillati</taxon>
        <taxon>Bacillota</taxon>
        <taxon>Bacilli</taxon>
        <taxon>Bacillales</taxon>
        <taxon>Bacillaceae</taxon>
        <taxon>Tigheibacillus</taxon>
    </lineage>
</organism>
<dbReference type="CDD" id="cd18551">
    <property type="entry name" value="ABC_6TM_LmrA_like"/>
    <property type="match status" value="1"/>
</dbReference>
<dbReference type="InterPro" id="IPR003593">
    <property type="entry name" value="AAA+_ATPase"/>
</dbReference>
<evidence type="ECO:0000256" key="6">
    <source>
        <dbReference type="ARBA" id="ARBA00023136"/>
    </source>
</evidence>
<comment type="subcellular location">
    <subcellularLocation>
        <location evidence="1">Cell membrane</location>
        <topology evidence="1">Multi-pass membrane protein</topology>
    </subcellularLocation>
</comment>
<dbReference type="Proteomes" id="UP001281447">
    <property type="component" value="Unassembled WGS sequence"/>
</dbReference>
<dbReference type="PANTHER" id="PTHR43394">
    <property type="entry name" value="ATP-DEPENDENT PERMEASE MDL1, MITOCHONDRIAL"/>
    <property type="match status" value="1"/>
</dbReference>
<feature type="transmembrane region" description="Helical" evidence="7">
    <location>
        <begin position="31"/>
        <end position="50"/>
    </location>
</feature>
<keyword evidence="2 7" id="KW-0812">Transmembrane</keyword>
<feature type="transmembrane region" description="Helical" evidence="7">
    <location>
        <begin position="253"/>
        <end position="275"/>
    </location>
</feature>
<dbReference type="Pfam" id="PF00664">
    <property type="entry name" value="ABC_membrane"/>
    <property type="match status" value="1"/>
</dbReference>
<comment type="caution">
    <text evidence="10">The sequence shown here is derived from an EMBL/GenBank/DDBJ whole genome shotgun (WGS) entry which is preliminary data.</text>
</comment>
<evidence type="ECO:0000256" key="2">
    <source>
        <dbReference type="ARBA" id="ARBA00022692"/>
    </source>
</evidence>
<evidence type="ECO:0000256" key="5">
    <source>
        <dbReference type="ARBA" id="ARBA00022989"/>
    </source>
</evidence>
<dbReference type="InterPro" id="IPR017871">
    <property type="entry name" value="ABC_transporter-like_CS"/>
</dbReference>
<sequence>MKKQQNRKKQENQAGLKPFISLILSTNIPKLALTVGLIASVLTTLAGLVVPLLTKNLVDGFSVSSLSKTLILAIVAAFIIQALVNGLSIYLLTAVGQRIVARLREKMWLKLIRLPISYFDRTASGQTVSRVVNDTSIVKDLISDHFPQFITGIISIIGAITILLVMDWKMTLIMLLAVPMILIVMLPLGRQMMKISRGLQDQTAEFTGDIQQTLGEMRLMKSSNAEKSEEAKGLTGIKKLLGFGLKEARINALIAPTMYLAMMVVMVTIIGYGGVRVASGSLSTGTLVAFLLYLFQIIMPVTTFAMFFTQLQKAKGATERIIDILELPLEEGQEGKNVDIREKAVHVQHVSFAYAEGEPVLTDISFDARPGEMIAFAGPSGGGKTTMFGLLERFYEPTDGQIFIGETPIKALSMESWRSQIGYVSQESAMMAGTIRENLCYGLEQQTDGITDERLWEVAEMAYADQFIASFPNKLDTEVGERGVKLSGGQRQRIAIARAFLRDPKILMMDEATASLDSQSEQVVQQALTRLMEGRTTFVIAHRLSTIVDADKIIFIENGQVTGSGTHQELTETHALYREFAKQQLR</sequence>
<feature type="transmembrane region" description="Helical" evidence="7">
    <location>
        <begin position="287"/>
        <end position="308"/>
    </location>
</feature>
<protein>
    <submittedName>
        <fullName evidence="10">ABC transporter ATP-binding protein</fullName>
    </submittedName>
</protein>
<feature type="domain" description="ABC transmembrane type-1" evidence="9">
    <location>
        <begin position="35"/>
        <end position="313"/>
    </location>
</feature>
<dbReference type="SUPFAM" id="SSF52540">
    <property type="entry name" value="P-loop containing nucleoside triphosphate hydrolases"/>
    <property type="match status" value="1"/>
</dbReference>
<dbReference type="Pfam" id="PF00005">
    <property type="entry name" value="ABC_tran"/>
    <property type="match status" value="1"/>
</dbReference>
<evidence type="ECO:0000259" key="8">
    <source>
        <dbReference type="PROSITE" id="PS50893"/>
    </source>
</evidence>
<keyword evidence="5 7" id="KW-1133">Transmembrane helix</keyword>
<evidence type="ECO:0000256" key="4">
    <source>
        <dbReference type="ARBA" id="ARBA00022840"/>
    </source>
</evidence>
<dbReference type="PROSITE" id="PS50929">
    <property type="entry name" value="ABC_TM1F"/>
    <property type="match status" value="1"/>
</dbReference>